<evidence type="ECO:0000256" key="1">
    <source>
        <dbReference type="SAM" id="Phobius"/>
    </source>
</evidence>
<keyword evidence="1" id="KW-0472">Membrane</keyword>
<keyword evidence="1" id="KW-0812">Transmembrane</keyword>
<name>A0A2T2WP09_9FIRM</name>
<dbReference type="EMBL" id="PXYV01000002">
    <property type="protein sequence ID" value="PSR23962.1"/>
    <property type="molecule type" value="Genomic_DNA"/>
</dbReference>
<accession>A0A2T2WP09</accession>
<evidence type="ECO:0000313" key="2">
    <source>
        <dbReference type="EMBL" id="PSR23962.1"/>
    </source>
</evidence>
<sequence length="593" mass="66221">MLTLGKNASRGGVNLMECIMNVNRRSGRRVGLLMGLALFASVASLYTMHEVALATSIAKGVAGVEQSYQQHRWSAAIDGLVRLDPLVRGLRMQTRWVELFGFVPAIGPRVRIDERVLSVLQDVTEAAYDARPFLRQLEAKRSVMAAMRKLRLAAVVASAQGIDAMARLPTFPARSPFVRLNQLKQRVHSLLSFSRLILTHPQMVRLLLGTDHPDRFLLIFQDNGELRSTGGFIAADGLLTLYHGQIRIQFNSDIANTADAIRIHDPAPWVLRTYFAERNISFINANLNPDVPASAQLIQKLYDSIPHHPRIDGMIFLDSWFIDRLVGVVGKVVAAGRTFTATNFYPEAEFLAEDRGLAGSTRMRFLGQILHDLEAKMQNPDMIGRVWPVFNAALQQKHLMIDADNPLLSQWLMGQHWTGALPVLSRVNRLLVLNDNYGGLKDNHFMTSGIGIALNKLTNGRYQETVTTTWTLIGIRNGWLVGTYVGWVQCYVPKGTTLKSLSGYHVHGVRMAVHSGLGMTAFGTGIEIAPRLSMKTPPHTETLVWVFILPRLMHPRKIDVIIQPGLPGQELEYQGQRKPVLVHQVRNEVVVVR</sequence>
<protein>
    <recommendedName>
        <fullName evidence="4">DUF4012 domain-containing protein</fullName>
    </recommendedName>
</protein>
<keyword evidence="1" id="KW-1133">Transmembrane helix</keyword>
<reference evidence="2 3" key="1">
    <citation type="journal article" date="2014" name="BMC Genomics">
        <title>Comparison of environmental and isolate Sulfobacillus genomes reveals diverse carbon, sulfur, nitrogen, and hydrogen metabolisms.</title>
        <authorList>
            <person name="Justice N.B."/>
            <person name="Norman A."/>
            <person name="Brown C.T."/>
            <person name="Singh A."/>
            <person name="Thomas B.C."/>
            <person name="Banfield J.F."/>
        </authorList>
    </citation>
    <scope>NUCLEOTIDE SEQUENCE [LARGE SCALE GENOMIC DNA]</scope>
    <source>
        <strain evidence="2">AMDSBA3</strain>
    </source>
</reference>
<organism evidence="2 3">
    <name type="scientific">Sulfobacillus acidophilus</name>
    <dbReference type="NCBI Taxonomy" id="53633"/>
    <lineage>
        <taxon>Bacteria</taxon>
        <taxon>Bacillati</taxon>
        <taxon>Bacillota</taxon>
        <taxon>Clostridia</taxon>
        <taxon>Eubacteriales</taxon>
        <taxon>Clostridiales Family XVII. Incertae Sedis</taxon>
        <taxon>Sulfobacillus</taxon>
    </lineage>
</organism>
<evidence type="ECO:0000313" key="3">
    <source>
        <dbReference type="Proteomes" id="UP000241848"/>
    </source>
</evidence>
<feature type="transmembrane region" description="Helical" evidence="1">
    <location>
        <begin position="30"/>
        <end position="48"/>
    </location>
</feature>
<dbReference type="AlphaFoldDB" id="A0A2T2WP09"/>
<dbReference type="InterPro" id="IPR025101">
    <property type="entry name" value="DUF4012"/>
</dbReference>
<gene>
    <name evidence="2" type="ORF">C7B45_01365</name>
</gene>
<dbReference type="Proteomes" id="UP000241848">
    <property type="component" value="Unassembled WGS sequence"/>
</dbReference>
<comment type="caution">
    <text evidence="2">The sequence shown here is derived from an EMBL/GenBank/DDBJ whole genome shotgun (WGS) entry which is preliminary data.</text>
</comment>
<dbReference type="Pfam" id="PF13196">
    <property type="entry name" value="DUF4012"/>
    <property type="match status" value="1"/>
</dbReference>
<proteinExistence type="predicted"/>
<evidence type="ECO:0008006" key="4">
    <source>
        <dbReference type="Google" id="ProtNLM"/>
    </source>
</evidence>